<dbReference type="RefSeq" id="WP_308458765.1">
    <property type="nucleotide sequence ID" value="NZ_JAJEPS010000002.1"/>
</dbReference>
<dbReference type="EMBL" id="JAJEPS010000002">
    <property type="protein sequence ID" value="MCC2125310.1"/>
    <property type="molecule type" value="Genomic_DNA"/>
</dbReference>
<dbReference type="AlphaFoldDB" id="A0AAE3A8X0"/>
<reference evidence="2 3" key="1">
    <citation type="submission" date="2021-10" db="EMBL/GenBank/DDBJ databases">
        <title>Anaerobic single-cell dispensing facilitates the cultivation of human gut bacteria.</title>
        <authorList>
            <person name="Afrizal A."/>
        </authorList>
    </citation>
    <scope>NUCLEOTIDE SEQUENCE [LARGE SCALE GENOMIC DNA]</scope>
    <source>
        <strain evidence="2 3">CLA-AA-H276</strain>
    </source>
</reference>
<evidence type="ECO:0000313" key="2">
    <source>
        <dbReference type="EMBL" id="MCC2125310.1"/>
    </source>
</evidence>
<sequence>MPALKSSATEQMNREVRAAVNAGQERRSLNDERTAKMLGISKGTYQRHKREPERICLAEFRRMVKLLKLQDSDILRMVREEQ</sequence>
<accession>A0AAE3A8X0</accession>
<name>A0AAE3A8X0_9FIRM</name>
<organism evidence="2 3">
    <name type="scientific">Hominiventricola filiformis</name>
    <dbReference type="NCBI Taxonomy" id="2885352"/>
    <lineage>
        <taxon>Bacteria</taxon>
        <taxon>Bacillati</taxon>
        <taxon>Bacillota</taxon>
        <taxon>Clostridia</taxon>
        <taxon>Lachnospirales</taxon>
        <taxon>Lachnospiraceae</taxon>
        <taxon>Hominiventricola</taxon>
    </lineage>
</organism>
<evidence type="ECO:0000256" key="1">
    <source>
        <dbReference type="SAM" id="MobiDB-lite"/>
    </source>
</evidence>
<comment type="caution">
    <text evidence="2">The sequence shown here is derived from an EMBL/GenBank/DDBJ whole genome shotgun (WGS) entry which is preliminary data.</text>
</comment>
<protein>
    <submittedName>
        <fullName evidence="2">Uncharacterized protein</fullName>
    </submittedName>
</protein>
<feature type="region of interest" description="Disordered" evidence="1">
    <location>
        <begin position="20"/>
        <end position="45"/>
    </location>
</feature>
<evidence type="ECO:0000313" key="3">
    <source>
        <dbReference type="Proteomes" id="UP001198220"/>
    </source>
</evidence>
<feature type="compositionally biased region" description="Basic and acidic residues" evidence="1">
    <location>
        <begin position="24"/>
        <end position="35"/>
    </location>
</feature>
<keyword evidence="3" id="KW-1185">Reference proteome</keyword>
<proteinExistence type="predicted"/>
<dbReference type="Proteomes" id="UP001198220">
    <property type="component" value="Unassembled WGS sequence"/>
</dbReference>
<gene>
    <name evidence="2" type="ORF">LKD36_03845</name>
</gene>